<proteinExistence type="predicted"/>
<evidence type="ECO:0000256" key="1">
    <source>
        <dbReference type="SAM" id="Coils"/>
    </source>
</evidence>
<dbReference type="Proteomes" id="UP000193570">
    <property type="component" value="Unassembled WGS sequence"/>
</dbReference>
<keyword evidence="1" id="KW-0175">Coiled coil</keyword>
<keyword evidence="3" id="KW-1185">Reference proteome</keyword>
<accession>A0A1X7AB75</accession>
<evidence type="ECO:0000313" key="2">
    <source>
        <dbReference type="EMBL" id="SLN74783.1"/>
    </source>
</evidence>
<name>A0A1X7AB75_9RHOB</name>
<dbReference type="EMBL" id="FWFK01000011">
    <property type="protein sequence ID" value="SLN74783.1"/>
    <property type="molecule type" value="Genomic_DNA"/>
</dbReference>
<gene>
    <name evidence="2" type="ORF">ROJ8625_04101</name>
</gene>
<evidence type="ECO:0000313" key="3">
    <source>
        <dbReference type="Proteomes" id="UP000193570"/>
    </source>
</evidence>
<organism evidence="2 3">
    <name type="scientific">Roseivivax jejudonensis</name>
    <dbReference type="NCBI Taxonomy" id="1529041"/>
    <lineage>
        <taxon>Bacteria</taxon>
        <taxon>Pseudomonadati</taxon>
        <taxon>Pseudomonadota</taxon>
        <taxon>Alphaproteobacteria</taxon>
        <taxon>Rhodobacterales</taxon>
        <taxon>Roseobacteraceae</taxon>
        <taxon>Roseivivax</taxon>
    </lineage>
</organism>
<dbReference type="RefSeq" id="WP_085793748.1">
    <property type="nucleotide sequence ID" value="NZ_FWFK01000011.1"/>
</dbReference>
<sequence length="678" mass="76598">MQDDEQTDAPKASRPWLEAISEAEKAFNVWQEKSDNIAKLYAALTDMADFKGDREFKIFWANMEILRPSVYQRAPSPVVMPRHTDTGEVPRKAAELLERVLEYDVEADDLHETLLSARDDMCLAARGVVWVLDDGHAIHVDRHDFVHEPGRKWSEVGWVARRAYLTLEQGTKRFGDEFRRSKREEVGNKREDDYKSSEKKAEAWEIWSRTEGKVVWVTEGVDEVLDEQEPLFDVKSFFPCPKPAYATLEPGTLKPVPDFVYYKDQVDEINELTARISDLAESLRLKGFYAAGTSEIGEAIEAAMRQTDNKAILVPVSNFAAMGGQSLKDSIVWLPVTEVAQVIQSCIELRKQLIEDVYEITGLSDIMRGVTEAQETLGAQNLKAQYGSVRVREKQSEMVRLALDVLRIKAEIYAEKYQIGELLAMSGMQMPTQQQAQQIVAQAQAQQQPPPQIVTVEMVQQLLVNQRLRPFALEVETDSTIAPNEEAEKESRIEFLTAVGGFIQQAGPVIEARPEAAQFMGELLRFGVGAFRAGRDMGAAVDDFVKKLEQAGQGQDQPSPEAQAEMQKMQIEAQKAQADNQIKSQELALKEKELQLRAQEMQSKRAEAQQVAQTRQYDAQVNAAVKRYELSLKMQEMGLKVDQQQLEREKAEIQALLDMEELELEKEQKRAVALGDTT</sequence>
<protein>
    <recommendedName>
        <fullName evidence="4">Portal protein</fullName>
    </recommendedName>
</protein>
<evidence type="ECO:0008006" key="4">
    <source>
        <dbReference type="Google" id="ProtNLM"/>
    </source>
</evidence>
<reference evidence="2 3" key="1">
    <citation type="submission" date="2017-03" db="EMBL/GenBank/DDBJ databases">
        <authorList>
            <person name="Afonso C.L."/>
            <person name="Miller P.J."/>
            <person name="Scott M.A."/>
            <person name="Spackman E."/>
            <person name="Goraichik I."/>
            <person name="Dimitrov K.M."/>
            <person name="Suarez D.L."/>
            <person name="Swayne D.E."/>
        </authorList>
    </citation>
    <scope>NUCLEOTIDE SEQUENCE [LARGE SCALE GENOMIC DNA]</scope>
    <source>
        <strain evidence="2 3">CECT 8625</strain>
    </source>
</reference>
<dbReference type="OrthoDB" id="7224166at2"/>
<dbReference type="AlphaFoldDB" id="A0A1X7AB75"/>
<feature type="coiled-coil region" evidence="1">
    <location>
        <begin position="559"/>
        <end position="670"/>
    </location>
</feature>